<proteinExistence type="predicted"/>
<evidence type="ECO:0000313" key="1">
    <source>
        <dbReference type="EMBL" id="MDR6721806.1"/>
    </source>
</evidence>
<reference evidence="1" key="1">
    <citation type="submission" date="2023-07" db="EMBL/GenBank/DDBJ databases">
        <title>Sorghum-associated microbial communities from plants grown in Nebraska, USA.</title>
        <authorList>
            <person name="Schachtman D."/>
        </authorList>
    </citation>
    <scope>NUCLEOTIDE SEQUENCE</scope>
    <source>
        <strain evidence="1">BE80</strain>
    </source>
</reference>
<dbReference type="RefSeq" id="WP_310135973.1">
    <property type="nucleotide sequence ID" value="NZ_JAVDTR010000001.1"/>
</dbReference>
<accession>A0AAP5LKB4</accession>
<gene>
    <name evidence="1" type="ORF">J2W91_000254</name>
</gene>
<organism evidence="1 2">
    <name type="scientific">Paenibacillus amylolyticus</name>
    <dbReference type="NCBI Taxonomy" id="1451"/>
    <lineage>
        <taxon>Bacteria</taxon>
        <taxon>Bacillati</taxon>
        <taxon>Bacillota</taxon>
        <taxon>Bacilli</taxon>
        <taxon>Bacillales</taxon>
        <taxon>Paenibacillaceae</taxon>
        <taxon>Paenibacillus</taxon>
    </lineage>
</organism>
<dbReference type="Proteomes" id="UP001254832">
    <property type="component" value="Unassembled WGS sequence"/>
</dbReference>
<dbReference type="EMBL" id="JAVDTR010000001">
    <property type="protein sequence ID" value="MDR6721806.1"/>
    <property type="molecule type" value="Genomic_DNA"/>
</dbReference>
<name>A0AAP5LKB4_PAEAM</name>
<comment type="caution">
    <text evidence="1">The sequence shown here is derived from an EMBL/GenBank/DDBJ whole genome shotgun (WGS) entry which is preliminary data.</text>
</comment>
<evidence type="ECO:0000313" key="2">
    <source>
        <dbReference type="Proteomes" id="UP001254832"/>
    </source>
</evidence>
<sequence>MSLENVSSEERTGAIRAFESTIHKSENALINMTEKGTNTTLVQKRLTALRIGLAMLEHTWHGESHSYTDEEIREAQHVITGLFPSLETQYGKAKVGGAQKTLLERRIRAFELAIQIMSTKKAADV</sequence>
<protein>
    <submittedName>
        <fullName evidence="1">Uncharacterized protein</fullName>
    </submittedName>
</protein>
<dbReference type="AlphaFoldDB" id="A0AAP5LKB4"/>